<dbReference type="EMBL" id="UASJ01000001">
    <property type="protein sequence ID" value="SQB64382.1"/>
    <property type="molecule type" value="Genomic_DNA"/>
</dbReference>
<organism evidence="1 2">
    <name type="scientific">Mobiluncus curtisii</name>
    <dbReference type="NCBI Taxonomy" id="2051"/>
    <lineage>
        <taxon>Bacteria</taxon>
        <taxon>Bacillati</taxon>
        <taxon>Actinomycetota</taxon>
        <taxon>Actinomycetes</taxon>
        <taxon>Actinomycetales</taxon>
        <taxon>Actinomycetaceae</taxon>
        <taxon>Mobiluncus</taxon>
    </lineage>
</organism>
<dbReference type="GeneID" id="55565965"/>
<sequence length="433" mass="47898">MANRMDITLLLPDLASQYATSSHSVSLHLLAYALQAFPLAEPFAPSPSRSETENLNILRLWADMLVARGENSAAASIWKQVAVWCHHRDDLRGATYALAQAHALLLPQIPPAEASETAAQLIKFLARVPDSLEKSESLVLLANSLLELGDLRAARILRGEAAVSSARIRLDSALLQVKIYLAQGQREQALFFLDDLEGNPGIFSDLQGARMTIGMFRLQMDQDSGNYAAALNRVKTLFQQAKSEGLLLQQALLSATRTDLDAEMHLDQDVISHGIETLRLFDQLNLGKSRRIGVKAVLARSLARMGRAKKGIEYAEEVSAWAQRHGNLALEQEFTVIAADLAARDLQGIRAAGLYGCAADLYSERPLLRARYLRKCAVQLVYSAGSDRETTIHWALSLLREAGELLHGMERHGEVAAELSAWEFDRLWIRTRK</sequence>
<dbReference type="RefSeq" id="WP_013189650.1">
    <property type="nucleotide sequence ID" value="NZ_CP068112.1"/>
</dbReference>
<reference evidence="1 2" key="1">
    <citation type="submission" date="2018-06" db="EMBL/GenBank/DDBJ databases">
        <authorList>
            <consortium name="Pathogen Informatics"/>
            <person name="Doyle S."/>
        </authorList>
    </citation>
    <scope>NUCLEOTIDE SEQUENCE [LARGE SCALE GENOMIC DNA]</scope>
    <source>
        <strain evidence="1 2">NCTC11820</strain>
    </source>
</reference>
<protein>
    <recommendedName>
        <fullName evidence="3">Tetratricopeptide repeat protein</fullName>
    </recommendedName>
</protein>
<dbReference type="AlphaFoldDB" id="A0A2X2Y9A2"/>
<dbReference type="Proteomes" id="UP000250245">
    <property type="component" value="Unassembled WGS sequence"/>
</dbReference>
<evidence type="ECO:0000313" key="1">
    <source>
        <dbReference type="EMBL" id="SQB64382.1"/>
    </source>
</evidence>
<proteinExistence type="predicted"/>
<name>A0A2X2Y9A2_9ACTO</name>
<accession>A0A2X2Y9A2</accession>
<evidence type="ECO:0000313" key="2">
    <source>
        <dbReference type="Proteomes" id="UP000250245"/>
    </source>
</evidence>
<evidence type="ECO:0008006" key="3">
    <source>
        <dbReference type="Google" id="ProtNLM"/>
    </source>
</evidence>
<gene>
    <name evidence="1" type="ORF">NCTC11820_00726</name>
</gene>